<accession>A0A4W5RJV3</accession>
<dbReference type="InterPro" id="IPR031446">
    <property type="entry name" value="PCM1_C"/>
</dbReference>
<dbReference type="GO" id="GO:1905515">
    <property type="term" value="P:non-motile cilium assembly"/>
    <property type="evidence" value="ECO:0007669"/>
    <property type="project" value="TreeGrafter"/>
</dbReference>
<feature type="compositionally biased region" description="Basic and acidic residues" evidence="2">
    <location>
        <begin position="1999"/>
        <end position="2015"/>
    </location>
</feature>
<feature type="region of interest" description="Disordered" evidence="2">
    <location>
        <begin position="149"/>
        <end position="189"/>
    </location>
</feature>
<dbReference type="InterPro" id="IPR024138">
    <property type="entry name" value="Pericentriolar_Pcm1"/>
</dbReference>
<proteinExistence type="predicted"/>
<feature type="compositionally biased region" description="Low complexity" evidence="2">
    <location>
        <begin position="260"/>
        <end position="275"/>
    </location>
</feature>
<feature type="compositionally biased region" description="Polar residues" evidence="2">
    <location>
        <begin position="1478"/>
        <end position="1496"/>
    </location>
</feature>
<feature type="region of interest" description="Disordered" evidence="2">
    <location>
        <begin position="812"/>
        <end position="861"/>
    </location>
</feature>
<dbReference type="GO" id="GO:0036064">
    <property type="term" value="C:ciliary basal body"/>
    <property type="evidence" value="ECO:0007669"/>
    <property type="project" value="TreeGrafter"/>
</dbReference>
<dbReference type="STRING" id="62062.ENSHHUP00000090231"/>
<dbReference type="Ensembl" id="ENSHHUT00000093026.1">
    <property type="protein sequence ID" value="ENSHHUP00000090231.1"/>
    <property type="gene ID" value="ENSHHUG00000052096.1"/>
</dbReference>
<keyword evidence="1" id="KW-0175">Coiled coil</keyword>
<evidence type="ECO:0000256" key="2">
    <source>
        <dbReference type="SAM" id="MobiDB-lite"/>
    </source>
</evidence>
<feature type="compositionally biased region" description="Low complexity" evidence="2">
    <location>
        <begin position="467"/>
        <end position="480"/>
    </location>
</feature>
<feature type="compositionally biased region" description="Polar residues" evidence="2">
    <location>
        <begin position="2064"/>
        <end position="2075"/>
    </location>
</feature>
<reference evidence="4" key="3">
    <citation type="submission" date="2025-09" db="UniProtKB">
        <authorList>
            <consortium name="Ensembl"/>
        </authorList>
    </citation>
    <scope>IDENTIFICATION</scope>
</reference>
<feature type="region of interest" description="Disordered" evidence="2">
    <location>
        <begin position="467"/>
        <end position="493"/>
    </location>
</feature>
<feature type="compositionally biased region" description="Polar residues" evidence="2">
    <location>
        <begin position="1748"/>
        <end position="1758"/>
    </location>
</feature>
<feature type="compositionally biased region" description="Polar residues" evidence="2">
    <location>
        <begin position="1398"/>
        <end position="1418"/>
    </location>
</feature>
<feature type="region of interest" description="Disordered" evidence="2">
    <location>
        <begin position="215"/>
        <end position="242"/>
    </location>
</feature>
<feature type="compositionally biased region" description="Acidic residues" evidence="2">
    <location>
        <begin position="2049"/>
        <end position="2062"/>
    </location>
</feature>
<evidence type="ECO:0000313" key="5">
    <source>
        <dbReference type="Proteomes" id="UP000314982"/>
    </source>
</evidence>
<evidence type="ECO:0000256" key="1">
    <source>
        <dbReference type="SAM" id="Coils"/>
    </source>
</evidence>
<feature type="region of interest" description="Disordered" evidence="2">
    <location>
        <begin position="715"/>
        <end position="782"/>
    </location>
</feature>
<feature type="compositionally biased region" description="Basic and acidic residues" evidence="2">
    <location>
        <begin position="2125"/>
        <end position="2135"/>
    </location>
</feature>
<organism evidence="4 5">
    <name type="scientific">Hucho hucho</name>
    <name type="common">huchen</name>
    <dbReference type="NCBI Taxonomy" id="62062"/>
    <lineage>
        <taxon>Eukaryota</taxon>
        <taxon>Metazoa</taxon>
        <taxon>Chordata</taxon>
        <taxon>Craniata</taxon>
        <taxon>Vertebrata</taxon>
        <taxon>Euteleostomi</taxon>
        <taxon>Actinopterygii</taxon>
        <taxon>Neopterygii</taxon>
        <taxon>Teleostei</taxon>
        <taxon>Protacanthopterygii</taxon>
        <taxon>Salmoniformes</taxon>
        <taxon>Salmonidae</taxon>
        <taxon>Salmoninae</taxon>
        <taxon>Hucho</taxon>
    </lineage>
</organism>
<feature type="region of interest" description="Disordered" evidence="2">
    <location>
        <begin position="628"/>
        <end position="675"/>
    </location>
</feature>
<feature type="region of interest" description="Disordered" evidence="2">
    <location>
        <begin position="257"/>
        <end position="320"/>
    </location>
</feature>
<feature type="compositionally biased region" description="Basic and acidic residues" evidence="2">
    <location>
        <begin position="1965"/>
        <end position="1978"/>
    </location>
</feature>
<feature type="coiled-coil region" evidence="1">
    <location>
        <begin position="929"/>
        <end position="966"/>
    </location>
</feature>
<feature type="region of interest" description="Disordered" evidence="2">
    <location>
        <begin position="1948"/>
        <end position="2187"/>
    </location>
</feature>
<reference evidence="5" key="1">
    <citation type="submission" date="2018-06" db="EMBL/GenBank/DDBJ databases">
        <title>Genome assembly of Danube salmon.</title>
        <authorList>
            <person name="Macqueen D.J."/>
            <person name="Gundappa M.K."/>
        </authorList>
    </citation>
    <scope>NUCLEOTIDE SEQUENCE [LARGE SCALE GENOMIC DNA]</scope>
</reference>
<feature type="region of interest" description="Disordered" evidence="2">
    <location>
        <begin position="1392"/>
        <end position="1576"/>
    </location>
</feature>
<feature type="compositionally biased region" description="Polar residues" evidence="2">
    <location>
        <begin position="1709"/>
        <end position="1718"/>
    </location>
</feature>
<feature type="region of interest" description="Disordered" evidence="2">
    <location>
        <begin position="1059"/>
        <end position="1192"/>
    </location>
</feature>
<feature type="region of interest" description="Disordered" evidence="2">
    <location>
        <begin position="415"/>
        <end position="434"/>
    </location>
</feature>
<evidence type="ECO:0000259" key="3">
    <source>
        <dbReference type="Pfam" id="PF15717"/>
    </source>
</evidence>
<dbReference type="Proteomes" id="UP000314982">
    <property type="component" value="Unassembled WGS sequence"/>
</dbReference>
<feature type="compositionally biased region" description="Basic residues" evidence="2">
    <location>
        <begin position="1530"/>
        <end position="1544"/>
    </location>
</feature>
<feature type="compositionally biased region" description="Polar residues" evidence="2">
    <location>
        <begin position="1546"/>
        <end position="1557"/>
    </location>
</feature>
<feature type="compositionally biased region" description="Polar residues" evidence="2">
    <location>
        <begin position="162"/>
        <end position="171"/>
    </location>
</feature>
<evidence type="ECO:0000313" key="4">
    <source>
        <dbReference type="Ensembl" id="ENSHHUP00000090231.1"/>
    </source>
</evidence>
<feature type="compositionally biased region" description="Acidic residues" evidence="2">
    <location>
        <begin position="1105"/>
        <end position="1127"/>
    </location>
</feature>
<protein>
    <submittedName>
        <fullName evidence="4">Pericentriolar material 1</fullName>
    </submittedName>
</protein>
<dbReference type="PANTHER" id="PTHR14164">
    <property type="entry name" value="PERICENTRIOLAR MATERIAL 1-RELATED"/>
    <property type="match status" value="1"/>
</dbReference>
<dbReference type="Pfam" id="PF15717">
    <property type="entry name" value="PCM1_C"/>
    <property type="match status" value="1"/>
</dbReference>
<feature type="compositionally biased region" description="Low complexity" evidence="2">
    <location>
        <begin position="2152"/>
        <end position="2167"/>
    </location>
</feature>
<feature type="domain" description="Pericentriolar material 1 protein C-terminal" evidence="3">
    <location>
        <begin position="1622"/>
        <end position="2225"/>
    </location>
</feature>
<dbReference type="GO" id="GO:0071539">
    <property type="term" value="P:protein localization to centrosome"/>
    <property type="evidence" value="ECO:0007669"/>
    <property type="project" value="InterPro"/>
</dbReference>
<reference evidence="4" key="2">
    <citation type="submission" date="2025-08" db="UniProtKB">
        <authorList>
            <consortium name="Ensembl"/>
        </authorList>
    </citation>
    <scope>IDENTIFICATION</scope>
</reference>
<feature type="compositionally biased region" description="Low complexity" evidence="2">
    <location>
        <begin position="977"/>
        <end position="994"/>
    </location>
</feature>
<dbReference type="GO" id="GO:0034451">
    <property type="term" value="C:centriolar satellite"/>
    <property type="evidence" value="ECO:0007669"/>
    <property type="project" value="TreeGrafter"/>
</dbReference>
<feature type="compositionally biased region" description="Polar residues" evidence="2">
    <location>
        <begin position="1137"/>
        <end position="1154"/>
    </location>
</feature>
<feature type="compositionally biased region" description="Low complexity" evidence="2">
    <location>
        <begin position="1309"/>
        <end position="1332"/>
    </location>
</feature>
<dbReference type="GeneTree" id="ENSGT00390000006641"/>
<feature type="region of interest" description="Disordered" evidence="2">
    <location>
        <begin position="1709"/>
        <end position="1759"/>
    </location>
</feature>
<feature type="compositionally biased region" description="Basic and acidic residues" evidence="2">
    <location>
        <begin position="2091"/>
        <end position="2112"/>
    </location>
</feature>
<feature type="compositionally biased region" description="Acidic residues" evidence="2">
    <location>
        <begin position="716"/>
        <end position="731"/>
    </location>
</feature>
<feature type="compositionally biased region" description="Acidic residues" evidence="2">
    <location>
        <begin position="820"/>
        <end position="833"/>
    </location>
</feature>
<feature type="compositionally biased region" description="Polar residues" evidence="2">
    <location>
        <begin position="481"/>
        <end position="493"/>
    </location>
</feature>
<feature type="compositionally biased region" description="Low complexity" evidence="2">
    <location>
        <begin position="907"/>
        <end position="916"/>
    </location>
</feature>
<feature type="compositionally biased region" description="Basic and acidic residues" evidence="2">
    <location>
        <begin position="834"/>
        <end position="843"/>
    </location>
</feature>
<keyword evidence="5" id="KW-1185">Reference proteome</keyword>
<dbReference type="GO" id="GO:0034454">
    <property type="term" value="P:microtubule anchoring at centrosome"/>
    <property type="evidence" value="ECO:0007669"/>
    <property type="project" value="InterPro"/>
</dbReference>
<sequence length="2265" mass="250143">MHYCMPSLIHFFRAQQESGDGTAFGQLVQIERKLKTMERKNSILHRWSPTSSRFQTALHRLQRNRLKTNLEGILQSGARTEVPLWPDEKICRCGAEEDMATGGTPFDDCADEQELHNWTVTNGSSLEDRLNNMDWGIQQKKANRLTEKNRKKFSAGGVAESRLTNDISPESTPGTGRRRTNTPHSFPHVKYTTQMSVPDQAELERLRQRINFTDLDERSVGSDSQGRVTAANNQRELAAENKKPFKFLPLHVNTNKSREAPSASAPATPSIAATAKKQSPGLGLRDAFIPSLPSNDTPRLGRGAERGLLPSREDGRGELSIDSSQVVSKLVQIREYIGKASSMRDDLVEKNDIPANVERLTHLIAHLKEQERSYLRFLQKMLARENEEDEAGTLDSAVGSGSLPESATLNIEVRSSDASNTTGRVAGRSDQKEELENLRKQHELLKKMLEQQEQLRALQGRQAALLTMQHSSQQASQTTADTVPTETTGSVSGLSITSELNDELNDLIQRFHNQLHDSQTKAAVPDNRRQAASLSLSREVCRSRSSQPPPPSRSAASSSFLRPPSLTSLTSVTPTSASAASAKLTKLQELQDKKQTMDTILKELHSLRDQTLNNNSCRGGSVSLSSQRSLALGAGPSSDRPSALYREPNGASAMRRDPSTYHPLTHTQQPQHEDVPADKLRKLKEVHKRLNELRELVQYYEQTSDMMVDTVNENVKEEEEEEEVETEEDGSVLETMFDSEQENRRPPITNIRNPQHSGNWTEMNSLTNGRGGGSTNNHADGRLNTECEVNNRSGAANLRSLNIPSAIGCQYNRPYNQVKDDDDDDDALEDEEEVRGAGVRDSEGSGSSRRSSLGNEDADFTHKVHRLQTAKQKLRQLQELVAMVQSDDTDATTADEGIHQQPNNTRGSAAGSSAAKSPRDLTLTDKAREKLYEEKLRQQQQELQQLHEERQRLMEIQDKIQDLQWACPDLQSSVSSSTVSQQALMRNSPAATSTPAPPPAPAAAPKANASPAATAVLKPTAQAAANASVTDNELWCEMRRHQILREELRQRRKHLESLMAEHQRRSGLSDSPYKMEDPEGHAASQPLSRDERTMATWGGSTPCQLDDDCYPSEMGAEEEEEEEEDGAESSSSDDLQLYSTRKQRSYSNRKTLGSNVLKPPQQFASEASGRPSPRSRAKQPQQQSQAHGGFSIGGARRQENLRWAAELSFQEGSGSGLASRHWQEQVGTLQRQLDFSTSMCQTLLQDQQTLSYMLQTLLTGPYNALPNNLSSPQVHLVMHQLSQCYTQLAWQQNNAERLKLVLSDLLRQQQQQQQQQQPPSSSSGQQAQNQGSTSRDSGSACPPLSPTSLFLPFTSSMPPSVNQALNLPPGLAGFSPLSSGFNFNPLFPSAMGEFPQSAGGQVSPDNHQQQLDPNTSVKTEYLSFPPPLQRSPLNTVDKRPQRQNEGTGSRGHESGWLNVSQPPAPITDSPSPLPHRGANNSRPQAFDQASQESFSSMPDPADPTIVTKTFRAGRKASAQASLASRDKMPNSKRRTRLAKGHHKNTGVESDSVSSTADFVQERAPQPHRQWDQNQSLLDKLTQEKLDTKTKTGNKPNDLSSAYAWRTPFLSNRIACTEAPDASSDFSLFEALRETIYSEVATLISQNESRPHFLIELFHELQLLNTDYLRQRALYTLQDIVTRHLTEKSAAEDHASTLGPVAWAVGSQSELTPSESLATSDGDVSEKNIRVIKHHEPSKRRTDAESVDNESTLSTTSNLEPFANDDLGNTVIHLDKALARMREYERMKLKAEFSPNTTAATASEASANSSASAAQLLEGAGVWSGDVHCPQIDTQQLDRQIKAIMTEVIPFLKEHMDEVCSYQLLTEVRRMVLTLTQQNDESKEFVLFFHRQLGGILQDSLSKFAGRTLKDCGEDLLVEISEILFNELAFFRLMQDLDSNSCSTATIANSQARHKNHRRPNNNQVKQEHGNNEENKSQEVAKSFSPAHLDEDKDEDETEPKETEREQHGGERKDISSSKASEMEGDGEGLPLSISLSKEETQALTNYGSGEDENEVEEFEAEPQDVQTSLQASNDGGEQRGAANEAPSNGNRETKSDQESSESNDVKSSKSESIEVVDSPEEEREGEGVEHGRPEGESQGGAASATTNNQEGSHSQSSNSSSSPDTESPVMINIDEVGSGNMSQKSDEEDFVKVEDLPMQLSVICEEALQKRVVEEQQNNNLSAEILNGNTDTLAGLVDNGDALKEPETIGATKCIKRPSCTTVVE</sequence>
<feature type="region of interest" description="Disordered" evidence="2">
    <location>
        <begin position="977"/>
        <end position="1008"/>
    </location>
</feature>
<feature type="compositionally biased region" description="Polar residues" evidence="2">
    <location>
        <begin position="221"/>
        <end position="235"/>
    </location>
</feature>
<feature type="region of interest" description="Disordered" evidence="2">
    <location>
        <begin position="388"/>
        <end position="409"/>
    </location>
</feature>
<feature type="region of interest" description="Disordered" evidence="2">
    <location>
        <begin position="1309"/>
        <end position="1346"/>
    </location>
</feature>
<dbReference type="PANTHER" id="PTHR14164:SF12">
    <property type="entry name" value="PERICENTRIOLAR MATERIAL 1 PROTEIN"/>
    <property type="match status" value="1"/>
</dbReference>
<feature type="compositionally biased region" description="Polar residues" evidence="2">
    <location>
        <begin position="750"/>
        <end position="768"/>
    </location>
</feature>
<feature type="region of interest" description="Disordered" evidence="2">
    <location>
        <begin position="517"/>
        <end position="577"/>
    </location>
</feature>
<feature type="compositionally biased region" description="Low complexity" evidence="2">
    <location>
        <begin position="553"/>
        <end position="577"/>
    </location>
</feature>
<feature type="region of interest" description="Disordered" evidence="2">
    <location>
        <begin position="888"/>
        <end position="923"/>
    </location>
</feature>
<name>A0A4W5RJV3_9TELE</name>